<gene>
    <name evidence="1" type="ORF">CMN54_13525</name>
</gene>
<dbReference type="Proteomes" id="UP000226525">
    <property type="component" value="Unassembled WGS sequence"/>
</dbReference>
<feature type="non-terminal residue" evidence="1">
    <location>
        <position position="1"/>
    </location>
</feature>
<protein>
    <submittedName>
        <fullName evidence="1">Uncharacterized protein</fullName>
    </submittedName>
</protein>
<evidence type="ECO:0000313" key="1">
    <source>
        <dbReference type="EMBL" id="MAH64437.1"/>
    </source>
</evidence>
<dbReference type="EMBL" id="NZEX01000161">
    <property type="protein sequence ID" value="MAH64437.1"/>
    <property type="molecule type" value="Genomic_DNA"/>
</dbReference>
<proteinExistence type="predicted"/>
<reference evidence="2" key="1">
    <citation type="submission" date="2017-09" db="EMBL/GenBank/DDBJ databases">
        <title>The Reconstruction of 2,631 Draft Metagenome-Assembled Genomes from the Global Oceans.</title>
        <authorList>
            <person name="Tully B.J."/>
            <person name="Graham E.D."/>
            <person name="Heidelberg J.F."/>
        </authorList>
    </citation>
    <scope>NUCLEOTIDE SEQUENCE [LARGE SCALE GENOMIC DNA]</scope>
</reference>
<sequence length="102" mass="11810">RKTKKISEIIGLNHSFQQRQCLQAKEELVTRIKERYNFEKTESLEDLEFRPKKSVFYGESTNKFGVVIGCLMNIGFVYSNSDTLLIIRFAPSAKNSMQLLSQ</sequence>
<name>A0A2D6YMM9_9DELT</name>
<accession>A0A2D6YMM9</accession>
<evidence type="ECO:0000313" key="2">
    <source>
        <dbReference type="Proteomes" id="UP000226525"/>
    </source>
</evidence>
<comment type="caution">
    <text evidence="1">The sequence shown here is derived from an EMBL/GenBank/DDBJ whole genome shotgun (WGS) entry which is preliminary data.</text>
</comment>
<organism evidence="1 2">
    <name type="scientific">SAR324 cluster bacterium</name>
    <dbReference type="NCBI Taxonomy" id="2024889"/>
    <lineage>
        <taxon>Bacteria</taxon>
        <taxon>Deltaproteobacteria</taxon>
        <taxon>SAR324 cluster</taxon>
    </lineage>
</organism>
<dbReference type="AlphaFoldDB" id="A0A2D6YMM9"/>